<dbReference type="EMBL" id="BAABHD010000078">
    <property type="protein sequence ID" value="GAA4465212.1"/>
    <property type="molecule type" value="Genomic_DNA"/>
</dbReference>
<protein>
    <recommendedName>
        <fullName evidence="4">Cu(I)/Ag(I) efflux system membrane protein CusA/SilA</fullName>
    </recommendedName>
</protein>
<keyword evidence="1" id="KW-0812">Transmembrane</keyword>
<feature type="transmembrane region" description="Helical" evidence="1">
    <location>
        <begin position="507"/>
        <end position="531"/>
    </location>
</feature>
<evidence type="ECO:0000256" key="1">
    <source>
        <dbReference type="SAM" id="Phobius"/>
    </source>
</evidence>
<feature type="transmembrane region" description="Helical" evidence="1">
    <location>
        <begin position="120"/>
        <end position="137"/>
    </location>
</feature>
<dbReference type="SUPFAM" id="SSF82714">
    <property type="entry name" value="Multidrug efflux transporter AcrB TolC docking domain, DN and DC subdomains"/>
    <property type="match status" value="1"/>
</dbReference>
<name>A0ABP8NG15_9BACT</name>
<dbReference type="Gene3D" id="1.20.1640.10">
    <property type="entry name" value="Multidrug efflux transporter AcrB transmembrane domain"/>
    <property type="match status" value="2"/>
</dbReference>
<dbReference type="PANTHER" id="PTHR32063">
    <property type="match status" value="1"/>
</dbReference>
<dbReference type="Pfam" id="PF00873">
    <property type="entry name" value="ACR_tran"/>
    <property type="match status" value="1"/>
</dbReference>
<feature type="transmembrane region" description="Helical" evidence="1">
    <location>
        <begin position="569"/>
        <end position="589"/>
    </location>
</feature>
<dbReference type="Gene3D" id="3.30.70.1430">
    <property type="entry name" value="Multidrug efflux transporter AcrB pore domain"/>
    <property type="match status" value="1"/>
</dbReference>
<accession>A0ABP8NG15</accession>
<keyword evidence="1" id="KW-0472">Membrane</keyword>
<feature type="transmembrane region" description="Helical" evidence="1">
    <location>
        <begin position="481"/>
        <end position="501"/>
    </location>
</feature>
<dbReference type="Proteomes" id="UP001501175">
    <property type="component" value="Unassembled WGS sequence"/>
</dbReference>
<evidence type="ECO:0000313" key="2">
    <source>
        <dbReference type="EMBL" id="GAA4465212.1"/>
    </source>
</evidence>
<dbReference type="PANTHER" id="PTHR32063:SF19">
    <property type="entry name" value="CATION EFFLUX SYSTEM PROTEIN CUSA"/>
    <property type="match status" value="1"/>
</dbReference>
<evidence type="ECO:0008006" key="4">
    <source>
        <dbReference type="Google" id="ProtNLM"/>
    </source>
</evidence>
<organism evidence="2 3">
    <name type="scientific">Nibrella saemangeumensis</name>
    <dbReference type="NCBI Taxonomy" id="1084526"/>
    <lineage>
        <taxon>Bacteria</taxon>
        <taxon>Pseudomonadati</taxon>
        <taxon>Bacteroidota</taxon>
        <taxon>Cytophagia</taxon>
        <taxon>Cytophagales</taxon>
        <taxon>Spirosomataceae</taxon>
        <taxon>Nibrella</taxon>
    </lineage>
</organism>
<dbReference type="Gene3D" id="3.30.2090.10">
    <property type="entry name" value="Multidrug efflux transporter AcrB TolC docking domain, DN and DC subdomains"/>
    <property type="match status" value="1"/>
</dbReference>
<sequence>MKKLRIGHTRELPEEQRIASLESSAQTIGRAVFFSILITLISFAPLLFLSGQEKKLFTPLVLTKTFCLIGSAIVTLFILPMAMRVFIRGRLVPESRNPVSRFFIVVFGPVVRFCLRWKRITLAVILLLVALSLPLVLRTGTEFMPPLDEGSLLMMPVTLPDISYTEAKRILQVQDKILKSFPEVENVLGKAGRASTATDNAPLSMIETFIVLKPRSEWRAGMTTQQLIAEMNEKVRIPGVTVGWTMPIINRINMLSTGIRTDVGIKVYGNNLDSIYALSREIATSLRGINGLADLYVEELTGGKYIELKIKRSELGRYGLDVEDVTMIIETALGGMTLTNTVEGRERFSVNLRLAQDFRRDLSDLKRIPVQTEQYGTIPLSAVVDIAIKEGPPMITSENALLRGTVLFNARGRDMGSVVSDAKQRLEQHFKKLPAGYFIEWSGQYEHQVSAQNKLKIILPLVLLIIAFVLYFTFRSVRDVLIVLSGMPIALIGGILSLHVYGVNISVSVIVGLIALFGVAMETGVLILTYMNGSVDEMVSRKKHNKEPISPADIEDAIFGGAVLRIRPVLMTVTVDMLGLYPVLASTGPGSDVMIPLTLPYVFGLVSSTLYALIVLPVICALVKEWEFRKYRQADLQVVEAE</sequence>
<dbReference type="InterPro" id="IPR001036">
    <property type="entry name" value="Acrflvin-R"/>
</dbReference>
<feature type="transmembrane region" description="Helical" evidence="1">
    <location>
        <begin position="31"/>
        <end position="49"/>
    </location>
</feature>
<dbReference type="SUPFAM" id="SSF82866">
    <property type="entry name" value="Multidrug efflux transporter AcrB transmembrane domain"/>
    <property type="match status" value="2"/>
</dbReference>
<comment type="caution">
    <text evidence="2">The sequence shown here is derived from an EMBL/GenBank/DDBJ whole genome shotgun (WGS) entry which is preliminary data.</text>
</comment>
<gene>
    <name evidence="2" type="ORF">GCM10023189_45510</name>
</gene>
<reference evidence="3" key="1">
    <citation type="journal article" date="2019" name="Int. J. Syst. Evol. Microbiol.">
        <title>The Global Catalogue of Microorganisms (GCM) 10K type strain sequencing project: providing services to taxonomists for standard genome sequencing and annotation.</title>
        <authorList>
            <consortium name="The Broad Institute Genomics Platform"/>
            <consortium name="The Broad Institute Genome Sequencing Center for Infectious Disease"/>
            <person name="Wu L."/>
            <person name="Ma J."/>
        </authorList>
    </citation>
    <scope>NUCLEOTIDE SEQUENCE [LARGE SCALE GENOMIC DNA]</scope>
    <source>
        <strain evidence="3">JCM 17927</strain>
    </source>
</reference>
<dbReference type="Gene3D" id="3.30.70.1440">
    <property type="entry name" value="Multidrug efflux transporter AcrB pore domain"/>
    <property type="match status" value="1"/>
</dbReference>
<evidence type="ECO:0000313" key="3">
    <source>
        <dbReference type="Proteomes" id="UP001501175"/>
    </source>
</evidence>
<feature type="transmembrane region" description="Helical" evidence="1">
    <location>
        <begin position="601"/>
        <end position="623"/>
    </location>
</feature>
<keyword evidence="3" id="KW-1185">Reference proteome</keyword>
<feature type="transmembrane region" description="Helical" evidence="1">
    <location>
        <begin position="457"/>
        <end position="474"/>
    </location>
</feature>
<dbReference type="InterPro" id="IPR027463">
    <property type="entry name" value="AcrB_DN_DC_subdom"/>
</dbReference>
<dbReference type="RefSeq" id="WP_345247347.1">
    <property type="nucleotide sequence ID" value="NZ_BAABHD010000078.1"/>
</dbReference>
<proteinExistence type="predicted"/>
<keyword evidence="1" id="KW-1133">Transmembrane helix</keyword>
<feature type="transmembrane region" description="Helical" evidence="1">
    <location>
        <begin position="61"/>
        <end position="87"/>
    </location>
</feature>